<dbReference type="InterPro" id="IPR008456">
    <property type="entry name" value="Collagen-bd_dom"/>
</dbReference>
<dbReference type="Pfam" id="PF05737">
    <property type="entry name" value="Collagen_bind"/>
    <property type="match status" value="1"/>
</dbReference>
<evidence type="ECO:0000256" key="3">
    <source>
        <dbReference type="ARBA" id="ARBA00022525"/>
    </source>
</evidence>
<dbReference type="InterPro" id="IPR011252">
    <property type="entry name" value="Fibrogen-bd_dom1"/>
</dbReference>
<keyword evidence="3" id="KW-0964">Secreted</keyword>
<feature type="domain" description="CNA-B" evidence="9">
    <location>
        <begin position="892"/>
        <end position="972"/>
    </location>
</feature>
<dbReference type="SUPFAM" id="SSF49401">
    <property type="entry name" value="Bacterial adhesins"/>
    <property type="match status" value="2"/>
</dbReference>
<evidence type="ECO:0000256" key="6">
    <source>
        <dbReference type="SAM" id="MobiDB-lite"/>
    </source>
</evidence>
<keyword evidence="13" id="KW-1185">Reference proteome</keyword>
<feature type="domain" description="CNA-B" evidence="9">
    <location>
        <begin position="721"/>
        <end position="791"/>
    </location>
</feature>
<dbReference type="Gene3D" id="2.60.40.10">
    <property type="entry name" value="Immunoglobulins"/>
    <property type="match status" value="1"/>
</dbReference>
<dbReference type="NCBIfam" id="TIGR01167">
    <property type="entry name" value="LPXTG_anchor"/>
    <property type="match status" value="1"/>
</dbReference>
<dbReference type="Pfam" id="PF05738">
    <property type="entry name" value="Cna_B"/>
    <property type="match status" value="10"/>
</dbReference>
<keyword evidence="7" id="KW-1133">Transmembrane helix</keyword>
<evidence type="ECO:0000259" key="10">
    <source>
        <dbReference type="Pfam" id="PF17802"/>
    </source>
</evidence>
<dbReference type="InterPro" id="IPR041171">
    <property type="entry name" value="SDR_Ig"/>
</dbReference>
<evidence type="ECO:0000256" key="7">
    <source>
        <dbReference type="SAM" id="Phobius"/>
    </source>
</evidence>
<keyword evidence="2" id="KW-0134">Cell wall</keyword>
<dbReference type="Gene3D" id="2.60.40.1280">
    <property type="match status" value="1"/>
</dbReference>
<dbReference type="Gene3D" id="2.60.40.1140">
    <property type="entry name" value="Collagen-binding surface protein Cna, B-type domain"/>
    <property type="match status" value="10"/>
</dbReference>
<dbReference type="STRING" id="142588.SAMN04488559_11742"/>
<feature type="domain" description="CNA-B" evidence="9">
    <location>
        <begin position="531"/>
        <end position="612"/>
    </location>
</feature>
<feature type="domain" description="CNA-B" evidence="9">
    <location>
        <begin position="799"/>
        <end position="883"/>
    </location>
</feature>
<feature type="domain" description="SpaA-like prealbumin fold" evidence="10">
    <location>
        <begin position="343"/>
        <end position="423"/>
    </location>
</feature>
<feature type="domain" description="CNA-B" evidence="9">
    <location>
        <begin position="980"/>
        <end position="1063"/>
    </location>
</feature>
<evidence type="ECO:0000256" key="5">
    <source>
        <dbReference type="ARBA" id="ARBA00023088"/>
    </source>
</evidence>
<dbReference type="InterPro" id="IPR013783">
    <property type="entry name" value="Ig-like_fold"/>
</dbReference>
<dbReference type="EMBL" id="FOHA01000017">
    <property type="protein sequence ID" value="SES01642.1"/>
    <property type="molecule type" value="Genomic_DNA"/>
</dbReference>
<evidence type="ECO:0000259" key="11">
    <source>
        <dbReference type="Pfam" id="PF17961"/>
    </source>
</evidence>
<reference evidence="12 13" key="1">
    <citation type="submission" date="2016-10" db="EMBL/GenBank/DDBJ databases">
        <authorList>
            <person name="de Groot N.N."/>
        </authorList>
    </citation>
    <scope>NUCLEOTIDE SEQUENCE [LARGE SCALE GENOMIC DNA]</scope>
    <source>
        <strain evidence="12 13">DSM 13760</strain>
    </source>
</reference>
<feature type="domain" description="CNA-B" evidence="9">
    <location>
        <begin position="1251"/>
        <end position="1333"/>
    </location>
</feature>
<dbReference type="GO" id="GO:0005518">
    <property type="term" value="F:collagen binding"/>
    <property type="evidence" value="ECO:0007669"/>
    <property type="project" value="InterPro"/>
</dbReference>
<accession>A0A1H9TX74</accession>
<dbReference type="Pfam" id="PF17961">
    <property type="entry name" value="Big_8"/>
    <property type="match status" value="1"/>
</dbReference>
<dbReference type="Pfam" id="PF17802">
    <property type="entry name" value="SpaA"/>
    <property type="match status" value="1"/>
</dbReference>
<protein>
    <submittedName>
        <fullName evidence="12">LPXTG-motif cell wall anchor domain-containing protein</fullName>
    </submittedName>
</protein>
<dbReference type="InterPro" id="IPR041033">
    <property type="entry name" value="SpaA_PFL_dom_1"/>
</dbReference>
<gene>
    <name evidence="12" type="ORF">SAMN04488559_11742</name>
</gene>
<feature type="domain" description="SDR-like Ig" evidence="11">
    <location>
        <begin position="56"/>
        <end position="144"/>
    </location>
</feature>
<evidence type="ECO:0000256" key="4">
    <source>
        <dbReference type="ARBA" id="ARBA00022729"/>
    </source>
</evidence>
<evidence type="ECO:0000313" key="12">
    <source>
        <dbReference type="EMBL" id="SES01642.1"/>
    </source>
</evidence>
<sequence>MIKIVNKITSFFLIFSLMLPLIIGGVISTARIVEAKELGKEGFIDVVKMEKTDLYTGERIGISVEFSEKEGMKIKDGDTITMSLPPELIGIVSSVELKDPETGNVFGQAKIVNDQVICTFNKTAEEFIHVKGYFRFNARVDSQTEGTISKATDFGVDIAPVDYTVTYEPNSGEVEEGSYPFFTKYGYMSEDGSNTVTWQMLINQPKKALANDGSVEKWVEVEDTSKDGQELLAGSFRYFIEDKNKNFTWLTPEEFNNYGVLEINQDNPNSFKLKVRAKEVSEKKFGVVYETQITDLSKKEYGNDYTIDYQVTGEEEILEKGTASAENNSASGGGSGDLPEKGSVRIVKTLENNPNVLLKGITFELFTQANQSLGTYQTDEQGQINVPNLALGQYYFKEIAAPSHFSIDKDKTYPFEIKASSETGVLINVTNSIEKTSLNLKKVWVGPETEQVTAKIYADGQDIHRQVIISKEYGWELTVTNLDKYHLDGSLIHYTVEEVAVPEHYESVISGDAEKGFTITNTNQEKVSFPVTKKWAGDATSSVTVYLKKNSKVTNQSIQLSAQNNWTAIFNDLPKYDEEGQEISYSIVEADMADYVATYSGNMKTGFILTNTRAASITIPVVKKWIGPVGEPVTIELLSDGMPTGRKIKLDAGKNWESKFTNLPQYNQNGQEIKYTVSEEKQENYDVQITGNATEDFTVINTNNETIEIPIDKEWSGPVGEKAIINLFANQKRTPYSLTLTKNQNWKGSFKTLPKYDEKGKEITYTIKEEELAEYIPSIQGNQKTGFTIINLNTEEVNIPVKKKWQGETGGPVKIYATANGVLLPDVFVILSEENNWEGTLEHLFKYEVNGTLIDYSVVEEELDGYVAAYSGDSKTGFTVTNTREDSITIPITKKWVGPKGEEVTIKLLANGQESGEELVLRADLQWQGKFTNMPKYDAQGQKILYTVKESILPNYETQITGNADTGFMITNINREEINIPVTKVWNGPKKNAVKVLLYNNENMKVEELIVDETTNWQGTFKHLPKYDSEGQEKRYFIREEAIDNYRPSITGNQKDGFMITNTNTETTSVAVTKEWIGPVAGRVQVNLMRDGKMTNKFTFLDKGNDWHTTFSDLEKYREDGTEYQYTVVEATTYENYETTISGDAQAGFILTNTNNEKITLPVKKEWIGPIGQEVTIELLQNGKKIVHQLNLNQSNDWQGVFTNLPKYDDAGNEYVYEIKEVPIEGYQSIITGDAKQGWIVTNKNIEKMAITVMKKWMGQTEDEAIFYLVKNGEKTDKMLTLNEMNHWQSAFMGLPKYDEKGQKNVYTVMEKEISGYQLELIGDADKGFVAINHHLSSDEDKPTNPMIPEEDIIHEIVENHPQEIKTIADKEKPSPLPLTGSKNEGYQVIGLLLLFSGLMFYSLNRKKI</sequence>
<feature type="region of interest" description="Disordered" evidence="6">
    <location>
        <begin position="321"/>
        <end position="340"/>
    </location>
</feature>
<feature type="domain" description="CNA-B" evidence="9">
    <location>
        <begin position="1072"/>
        <end position="1154"/>
    </location>
</feature>
<keyword evidence="7" id="KW-0472">Membrane</keyword>
<keyword evidence="5" id="KW-0572">Peptidoglycan-anchor</keyword>
<evidence type="ECO:0000313" key="13">
    <source>
        <dbReference type="Proteomes" id="UP000198948"/>
    </source>
</evidence>
<keyword evidence="4" id="KW-0732">Signal</keyword>
<organism evidence="12 13">
    <name type="scientific">Isobaculum melis</name>
    <dbReference type="NCBI Taxonomy" id="142588"/>
    <lineage>
        <taxon>Bacteria</taxon>
        <taxon>Bacillati</taxon>
        <taxon>Bacillota</taxon>
        <taxon>Bacilli</taxon>
        <taxon>Lactobacillales</taxon>
        <taxon>Carnobacteriaceae</taxon>
        <taxon>Isobaculum</taxon>
    </lineage>
</organism>
<dbReference type="Proteomes" id="UP000198948">
    <property type="component" value="Unassembled WGS sequence"/>
</dbReference>
<evidence type="ECO:0000256" key="2">
    <source>
        <dbReference type="ARBA" id="ARBA00022512"/>
    </source>
</evidence>
<dbReference type="CDD" id="cd00222">
    <property type="entry name" value="CollagenBindB"/>
    <property type="match status" value="10"/>
</dbReference>
<dbReference type="RefSeq" id="WP_092653460.1">
    <property type="nucleotide sequence ID" value="NZ_FOHA01000017.1"/>
</dbReference>
<feature type="transmembrane region" description="Helical" evidence="7">
    <location>
        <begin position="1386"/>
        <end position="1404"/>
    </location>
</feature>
<proteinExistence type="predicted"/>
<evidence type="ECO:0000259" key="9">
    <source>
        <dbReference type="Pfam" id="PF05738"/>
    </source>
</evidence>
<feature type="domain" description="Collagen binding" evidence="8">
    <location>
        <begin position="181"/>
        <end position="312"/>
    </location>
</feature>
<evidence type="ECO:0000259" key="8">
    <source>
        <dbReference type="Pfam" id="PF05737"/>
    </source>
</evidence>
<evidence type="ECO:0000256" key="1">
    <source>
        <dbReference type="ARBA" id="ARBA00004168"/>
    </source>
</evidence>
<dbReference type="SUPFAM" id="SSF49478">
    <property type="entry name" value="Cna protein B-type domain"/>
    <property type="match status" value="11"/>
</dbReference>
<dbReference type="Gene3D" id="2.60.40.740">
    <property type="match status" value="1"/>
</dbReference>
<dbReference type="GO" id="GO:0007155">
    <property type="term" value="P:cell adhesion"/>
    <property type="evidence" value="ECO:0007669"/>
    <property type="project" value="InterPro"/>
</dbReference>
<comment type="subcellular location">
    <subcellularLocation>
        <location evidence="1">Secreted</location>
        <location evidence="1">Cell wall</location>
        <topology evidence="1">Peptidoglycan-anchor</topology>
    </subcellularLocation>
</comment>
<feature type="domain" description="CNA-B" evidence="9">
    <location>
        <begin position="447"/>
        <end position="522"/>
    </location>
</feature>
<name>A0A1H9TX74_9LACT</name>
<feature type="domain" description="CNA-B" evidence="9">
    <location>
        <begin position="1173"/>
        <end position="1244"/>
    </location>
</feature>
<dbReference type="InterPro" id="IPR008454">
    <property type="entry name" value="Collagen-bd_Cna-like_B-typ_dom"/>
</dbReference>
<feature type="domain" description="CNA-B" evidence="9">
    <location>
        <begin position="631"/>
        <end position="702"/>
    </location>
</feature>
<dbReference type="OrthoDB" id="2164026at2"/>
<dbReference type="InterPro" id="IPR008966">
    <property type="entry name" value="Adhesion_dom_sf"/>
</dbReference>
<keyword evidence="7" id="KW-0812">Transmembrane</keyword>